<evidence type="ECO:0000313" key="1">
    <source>
        <dbReference type="EMBL" id="MDR6525495.1"/>
    </source>
</evidence>
<evidence type="ECO:0000313" key="2">
    <source>
        <dbReference type="Proteomes" id="UP001184861"/>
    </source>
</evidence>
<reference evidence="1" key="1">
    <citation type="submission" date="2023-07" db="EMBL/GenBank/DDBJ databases">
        <title>Sorghum-associated microbial communities from plants grown in Nebraska, USA.</title>
        <authorList>
            <person name="Schachtman D."/>
        </authorList>
    </citation>
    <scope>NUCLEOTIDE SEQUENCE</scope>
    <source>
        <strain evidence="1">DS2360</strain>
    </source>
</reference>
<accession>A0AAE3Y7S6</accession>
<name>A0AAE3Y7S6_9FLAO</name>
<proteinExistence type="predicted"/>
<gene>
    <name evidence="1" type="ORF">J2787_000865</name>
</gene>
<comment type="caution">
    <text evidence="1">The sequence shown here is derived from an EMBL/GenBank/DDBJ whole genome shotgun (WGS) entry which is preliminary data.</text>
</comment>
<dbReference type="Proteomes" id="UP001184861">
    <property type="component" value="Unassembled WGS sequence"/>
</dbReference>
<dbReference type="AlphaFoldDB" id="A0AAE3Y7S6"/>
<sequence>MFNNLIYKENVDEIHTSEAYFGKILFLEGNLLIPYINLGISNHILNKNDDLRFIDYCYFIVTDMYYLKINEKIIINSLNKGYDSTKSIYLGGSDLIKNQLIYDIELRGNNTFLQLKSSSKIGEKFWTPIATPNFDKNMDENRVERFINNENLPENLLKIFRN</sequence>
<dbReference type="RefSeq" id="WP_309944908.1">
    <property type="nucleotide sequence ID" value="NZ_JAVDQY010000001.1"/>
</dbReference>
<organism evidence="1 2">
    <name type="scientific">Chryseobacterium rhizosphaerae</name>
    <dbReference type="NCBI Taxonomy" id="395937"/>
    <lineage>
        <taxon>Bacteria</taxon>
        <taxon>Pseudomonadati</taxon>
        <taxon>Bacteroidota</taxon>
        <taxon>Flavobacteriia</taxon>
        <taxon>Flavobacteriales</taxon>
        <taxon>Weeksellaceae</taxon>
        <taxon>Chryseobacterium group</taxon>
        <taxon>Chryseobacterium</taxon>
    </lineage>
</organism>
<dbReference type="EMBL" id="JAVDQY010000001">
    <property type="protein sequence ID" value="MDR6525495.1"/>
    <property type="molecule type" value="Genomic_DNA"/>
</dbReference>
<protein>
    <submittedName>
        <fullName evidence="1">Uncharacterized protein</fullName>
    </submittedName>
</protein>